<dbReference type="EMBL" id="BGZK01000010">
    <property type="protein sequence ID" value="GBP03343.1"/>
    <property type="molecule type" value="Genomic_DNA"/>
</dbReference>
<dbReference type="Proteomes" id="UP000299102">
    <property type="component" value="Unassembled WGS sequence"/>
</dbReference>
<keyword evidence="3" id="KW-1185">Reference proteome</keyword>
<comment type="caution">
    <text evidence="2">The sequence shown here is derived from an EMBL/GenBank/DDBJ whole genome shotgun (WGS) entry which is preliminary data.</text>
</comment>
<protein>
    <submittedName>
        <fullName evidence="2">Uncharacterized protein</fullName>
    </submittedName>
</protein>
<proteinExistence type="predicted"/>
<reference evidence="2 3" key="1">
    <citation type="journal article" date="2019" name="Commun. Biol.">
        <title>The bagworm genome reveals a unique fibroin gene that provides high tensile strength.</title>
        <authorList>
            <person name="Kono N."/>
            <person name="Nakamura H."/>
            <person name="Ohtoshi R."/>
            <person name="Tomita M."/>
            <person name="Numata K."/>
            <person name="Arakawa K."/>
        </authorList>
    </citation>
    <scope>NUCLEOTIDE SEQUENCE [LARGE SCALE GENOMIC DNA]</scope>
</reference>
<feature type="region of interest" description="Disordered" evidence="1">
    <location>
        <begin position="130"/>
        <end position="152"/>
    </location>
</feature>
<name>A0A4C1SMA7_EUMVA</name>
<accession>A0A4C1SMA7</accession>
<evidence type="ECO:0000313" key="3">
    <source>
        <dbReference type="Proteomes" id="UP000299102"/>
    </source>
</evidence>
<evidence type="ECO:0000256" key="1">
    <source>
        <dbReference type="SAM" id="MobiDB-lite"/>
    </source>
</evidence>
<dbReference type="AlphaFoldDB" id="A0A4C1SMA7"/>
<evidence type="ECO:0000313" key="2">
    <source>
        <dbReference type="EMBL" id="GBP03343.1"/>
    </source>
</evidence>
<organism evidence="2 3">
    <name type="scientific">Eumeta variegata</name>
    <name type="common">Bagworm moth</name>
    <name type="synonym">Eumeta japonica</name>
    <dbReference type="NCBI Taxonomy" id="151549"/>
    <lineage>
        <taxon>Eukaryota</taxon>
        <taxon>Metazoa</taxon>
        <taxon>Ecdysozoa</taxon>
        <taxon>Arthropoda</taxon>
        <taxon>Hexapoda</taxon>
        <taxon>Insecta</taxon>
        <taxon>Pterygota</taxon>
        <taxon>Neoptera</taxon>
        <taxon>Endopterygota</taxon>
        <taxon>Lepidoptera</taxon>
        <taxon>Glossata</taxon>
        <taxon>Ditrysia</taxon>
        <taxon>Tineoidea</taxon>
        <taxon>Psychidae</taxon>
        <taxon>Oiketicinae</taxon>
        <taxon>Eumeta</taxon>
    </lineage>
</organism>
<gene>
    <name evidence="2" type="ORF">EVAR_101743_1</name>
</gene>
<sequence length="152" mass="17196">MALSGIELSSRRFLWICSLVGAGHPGADAVASVCTATAAPPPNGTIAYRNSVVQLWRSHYRKATWRLSDETRRAYTPDSVLPVRKNKLNYRYRTNFSADCEQYVYCNLLHRFDLRYLGSSILLFTGAPTRSRRPRRAAQQQLRGHHALTTSP</sequence>